<dbReference type="GO" id="GO:0005634">
    <property type="term" value="C:nucleus"/>
    <property type="evidence" value="ECO:0007669"/>
    <property type="project" value="TreeGrafter"/>
</dbReference>
<dbReference type="HOGENOM" id="CLU_062640_0_1_1"/>
<dbReference type="FunCoup" id="T1HDH0">
    <property type="interactions" value="1387"/>
</dbReference>
<dbReference type="Proteomes" id="UP000015103">
    <property type="component" value="Unassembled WGS sequence"/>
</dbReference>
<sequence length="246" mass="27672">MLNTIKDQDYEGCSAIVGCPSVGNVGQLSVDLMVSTLQAEFVGTIWHEALLPFIGPNPYGEKSKQLCSSNDFYYCKEQKLILVLFRVPLCKAYQGNFLNELLELLTKIKIKRVVMLAGLFAHHRDDLELRAGAFRYITCPKSNQQDGDTLRSLSWTRFKGNEEASGFECPKLPGGGFTRQLFNLCKITGMPCVTLFHFCSEGDNIVDAVQITKKIDEWLHILSEKVLIFPSSWKCLFGSAVPRDIY</sequence>
<name>T1HDH0_RHOPR</name>
<comment type="function">
    <text evidence="4">Chaperone protein which promotes assembly of the 20S proteasome as part of a heterodimer with PSMG1.</text>
</comment>
<keyword evidence="6" id="KW-1185">Reference proteome</keyword>
<dbReference type="RefSeq" id="XP_073973224.1">
    <property type="nucleotide sequence ID" value="XM_074117123.1"/>
</dbReference>
<evidence type="ECO:0000313" key="5">
    <source>
        <dbReference type="EnsemblMetazoa" id="RPRC002087-PA"/>
    </source>
</evidence>
<dbReference type="PANTHER" id="PTHR12970">
    <property type="entry name" value="PROTEASOME ASSEMBLY CHAPERONE 2"/>
    <property type="match status" value="1"/>
</dbReference>
<dbReference type="InterPro" id="IPR016562">
    <property type="entry name" value="Proteasome_assmbl_chp_2_euk"/>
</dbReference>
<dbReference type="Pfam" id="PF09754">
    <property type="entry name" value="PAC2"/>
    <property type="match status" value="1"/>
</dbReference>
<dbReference type="OMA" id="WKEHTGE"/>
<dbReference type="STRING" id="13249.T1HDH0"/>
<evidence type="ECO:0000256" key="4">
    <source>
        <dbReference type="PIRNR" id="PIRNR010044"/>
    </source>
</evidence>
<evidence type="ECO:0000313" key="6">
    <source>
        <dbReference type="Proteomes" id="UP000015103"/>
    </source>
</evidence>
<protein>
    <recommendedName>
        <fullName evidence="1 4">Proteasome assembly chaperone 2</fullName>
    </recommendedName>
</protein>
<dbReference type="SUPFAM" id="SSF159659">
    <property type="entry name" value="Cgl1923-like"/>
    <property type="match status" value="1"/>
</dbReference>
<keyword evidence="2 4" id="KW-0143">Chaperone</keyword>
<dbReference type="GO" id="GO:0005829">
    <property type="term" value="C:cytosol"/>
    <property type="evidence" value="ECO:0007669"/>
    <property type="project" value="TreeGrafter"/>
</dbReference>
<dbReference type="InterPro" id="IPR038389">
    <property type="entry name" value="PSMG2_sf"/>
</dbReference>
<comment type="similarity">
    <text evidence="3 4">Belongs to the PSMG2 family.</text>
</comment>
<dbReference type="AlphaFoldDB" id="T1HDH0"/>
<dbReference type="GO" id="GO:0043248">
    <property type="term" value="P:proteasome assembly"/>
    <property type="evidence" value="ECO:0007669"/>
    <property type="project" value="TreeGrafter"/>
</dbReference>
<dbReference type="VEuPathDB" id="VectorBase:RPRC002087"/>
<accession>T1HDH0</accession>
<evidence type="ECO:0000256" key="2">
    <source>
        <dbReference type="ARBA" id="ARBA00023186"/>
    </source>
</evidence>
<dbReference type="Gene3D" id="3.40.50.10900">
    <property type="entry name" value="PAC-like subunit"/>
    <property type="match status" value="2"/>
</dbReference>
<proteinExistence type="inferred from homology"/>
<dbReference type="EnsemblMetazoa" id="RPRC002087-RA">
    <property type="protein sequence ID" value="RPRC002087-PA"/>
    <property type="gene ID" value="RPRC002087"/>
</dbReference>
<dbReference type="InParanoid" id="T1HDH0"/>
<reference evidence="5" key="1">
    <citation type="submission" date="2015-05" db="UniProtKB">
        <authorList>
            <consortium name="EnsemblMetazoa"/>
        </authorList>
    </citation>
    <scope>IDENTIFICATION</scope>
</reference>
<organism evidence="5 6">
    <name type="scientific">Rhodnius prolixus</name>
    <name type="common">Triatomid bug</name>
    <dbReference type="NCBI Taxonomy" id="13249"/>
    <lineage>
        <taxon>Eukaryota</taxon>
        <taxon>Metazoa</taxon>
        <taxon>Ecdysozoa</taxon>
        <taxon>Arthropoda</taxon>
        <taxon>Hexapoda</taxon>
        <taxon>Insecta</taxon>
        <taxon>Pterygota</taxon>
        <taxon>Neoptera</taxon>
        <taxon>Paraneoptera</taxon>
        <taxon>Hemiptera</taxon>
        <taxon>Heteroptera</taxon>
        <taxon>Panheteroptera</taxon>
        <taxon>Cimicomorpha</taxon>
        <taxon>Reduviidae</taxon>
        <taxon>Triatominae</taxon>
        <taxon>Rhodnius</taxon>
    </lineage>
</organism>
<dbReference type="eggNOG" id="KOG3112">
    <property type="taxonomic scope" value="Eukaryota"/>
</dbReference>
<comment type="subunit">
    <text evidence="4">Forms a heterodimer with PSMG1.</text>
</comment>
<evidence type="ECO:0000256" key="1">
    <source>
        <dbReference type="ARBA" id="ARBA00019186"/>
    </source>
</evidence>
<dbReference type="PANTHER" id="PTHR12970:SF1">
    <property type="entry name" value="PROTEASOME ASSEMBLY CHAPERONE 2"/>
    <property type="match status" value="1"/>
</dbReference>
<dbReference type="GeneID" id="141448641"/>
<evidence type="ECO:0000256" key="3">
    <source>
        <dbReference type="ARBA" id="ARBA00025745"/>
    </source>
</evidence>
<dbReference type="InterPro" id="IPR019151">
    <property type="entry name" value="Proteasome_assmbl_chaperone_2"/>
</dbReference>
<dbReference type="EMBL" id="ACPB03018902">
    <property type="status" value="NOT_ANNOTATED_CDS"/>
    <property type="molecule type" value="Genomic_DNA"/>
</dbReference>
<dbReference type="PIRSF" id="PIRSF010044">
    <property type="entry name" value="UCP010044"/>
    <property type="match status" value="1"/>
</dbReference>